<reference evidence="1 2" key="1">
    <citation type="journal article" date="2006" name="J. Bacteriol.">
        <title>Complete genome sequence of the dehalorespiring bacterium Desulfitobacterium hafniense Y51 and comparison with Dehalococcoides ethenogenes 195.</title>
        <authorList>
            <person name="Nonaka H."/>
            <person name="Keresztes G."/>
            <person name="Shinoda Y."/>
            <person name="Ikenaga Y."/>
            <person name="Abe M."/>
            <person name="Naito K."/>
            <person name="Inatomi K."/>
            <person name="Furukawa K."/>
            <person name="Inui M."/>
            <person name="Yukawa H."/>
        </authorList>
    </citation>
    <scope>NUCLEOTIDE SEQUENCE [LARGE SCALE GENOMIC DNA]</scope>
    <source>
        <strain evidence="1 2">Y51</strain>
    </source>
</reference>
<dbReference type="EMBL" id="AP008230">
    <property type="protein sequence ID" value="BAE83717.1"/>
    <property type="molecule type" value="Genomic_DNA"/>
</dbReference>
<evidence type="ECO:0000313" key="2">
    <source>
        <dbReference type="Proteomes" id="UP000001946"/>
    </source>
</evidence>
<dbReference type="HOGENOM" id="CLU_200338_0_0_9"/>
<dbReference type="Proteomes" id="UP000001946">
    <property type="component" value="Chromosome"/>
</dbReference>
<protein>
    <submittedName>
        <fullName evidence="1">Uncharacterized protein</fullName>
    </submittedName>
</protein>
<dbReference type="AlphaFoldDB" id="Q24W75"/>
<evidence type="ECO:0000313" key="1">
    <source>
        <dbReference type="EMBL" id="BAE83717.1"/>
    </source>
</evidence>
<name>Q24W75_DESHY</name>
<gene>
    <name evidence="1" type="ordered locus">DSY1928</name>
</gene>
<organism evidence="1 2">
    <name type="scientific">Desulfitobacterium hafniense (strain Y51)</name>
    <dbReference type="NCBI Taxonomy" id="138119"/>
    <lineage>
        <taxon>Bacteria</taxon>
        <taxon>Bacillati</taxon>
        <taxon>Bacillota</taxon>
        <taxon>Clostridia</taxon>
        <taxon>Eubacteriales</taxon>
        <taxon>Desulfitobacteriaceae</taxon>
        <taxon>Desulfitobacterium</taxon>
    </lineage>
</organism>
<proteinExistence type="predicted"/>
<sequence length="85" mass="9713">MSNRISNRKVKWVMLSSHEDALEFIREFESSCREVLIAQGTSEHDLATAYLELQWKFLRMILDDSGTLSHRSARGICHSKSSSIA</sequence>
<dbReference type="eggNOG" id="ENOG502ZXWI">
    <property type="taxonomic scope" value="Bacteria"/>
</dbReference>
<keyword evidence="2" id="KW-1185">Reference proteome</keyword>
<dbReference type="KEGG" id="dsy:DSY1928"/>
<accession>Q24W75</accession>